<protein>
    <recommendedName>
        <fullName evidence="4 5">Large ribosomal subunit protein uL4</fullName>
    </recommendedName>
</protein>
<dbReference type="PANTHER" id="PTHR10746">
    <property type="entry name" value="50S RIBOSOMAL PROTEIN L4"/>
    <property type="match status" value="1"/>
</dbReference>
<dbReference type="GO" id="GO:1990904">
    <property type="term" value="C:ribonucleoprotein complex"/>
    <property type="evidence" value="ECO:0007669"/>
    <property type="project" value="UniProtKB-KW"/>
</dbReference>
<comment type="similarity">
    <text evidence="1 5">Belongs to the universal ribosomal protein uL4 family.</text>
</comment>
<evidence type="ECO:0000256" key="2">
    <source>
        <dbReference type="ARBA" id="ARBA00022980"/>
    </source>
</evidence>
<dbReference type="SUPFAM" id="SSF52166">
    <property type="entry name" value="Ribosomal protein L4"/>
    <property type="match status" value="1"/>
</dbReference>
<dbReference type="GO" id="GO:0006412">
    <property type="term" value="P:translation"/>
    <property type="evidence" value="ECO:0007669"/>
    <property type="project" value="UniProtKB-UniRule"/>
</dbReference>
<evidence type="ECO:0000256" key="1">
    <source>
        <dbReference type="ARBA" id="ARBA00010528"/>
    </source>
</evidence>
<dbReference type="GO" id="GO:0019843">
    <property type="term" value="F:rRNA binding"/>
    <property type="evidence" value="ECO:0007669"/>
    <property type="project" value="UniProtKB-UniRule"/>
</dbReference>
<dbReference type="InterPro" id="IPR013005">
    <property type="entry name" value="Ribosomal_uL4-like"/>
</dbReference>
<dbReference type="PANTHER" id="PTHR10746:SF6">
    <property type="entry name" value="LARGE RIBOSOMAL SUBUNIT PROTEIN UL4M"/>
    <property type="match status" value="1"/>
</dbReference>
<dbReference type="Proteomes" id="UP000177269">
    <property type="component" value="Unassembled WGS sequence"/>
</dbReference>
<feature type="compositionally biased region" description="Basic residues" evidence="6">
    <location>
        <begin position="59"/>
        <end position="76"/>
    </location>
</feature>
<evidence type="ECO:0000256" key="3">
    <source>
        <dbReference type="ARBA" id="ARBA00023274"/>
    </source>
</evidence>
<keyword evidence="3 5" id="KW-0687">Ribonucleoprotein</keyword>
<dbReference type="Pfam" id="PF00573">
    <property type="entry name" value="Ribosomal_L4"/>
    <property type="match status" value="1"/>
</dbReference>
<dbReference type="GO" id="GO:0003735">
    <property type="term" value="F:structural constituent of ribosome"/>
    <property type="evidence" value="ECO:0007669"/>
    <property type="project" value="InterPro"/>
</dbReference>
<evidence type="ECO:0000256" key="5">
    <source>
        <dbReference type="HAMAP-Rule" id="MF_01328"/>
    </source>
</evidence>
<evidence type="ECO:0000256" key="6">
    <source>
        <dbReference type="SAM" id="MobiDB-lite"/>
    </source>
</evidence>
<dbReference type="InterPro" id="IPR023574">
    <property type="entry name" value="Ribosomal_uL4_dom_sf"/>
</dbReference>
<dbReference type="HAMAP" id="MF_01328_B">
    <property type="entry name" value="Ribosomal_uL4_B"/>
    <property type="match status" value="1"/>
</dbReference>
<keyword evidence="5" id="KW-0699">rRNA-binding</keyword>
<comment type="caution">
    <text evidence="7">The sequence shown here is derived from an EMBL/GenBank/DDBJ whole genome shotgun (WGS) entry which is preliminary data.</text>
</comment>
<dbReference type="AlphaFoldDB" id="A0A1G2P4H8"/>
<organism evidence="7 8">
    <name type="scientific">Candidatus Taylorbacteria bacterium RIFCSPLOWO2_12_FULL_43_20</name>
    <dbReference type="NCBI Taxonomy" id="1802332"/>
    <lineage>
        <taxon>Bacteria</taxon>
        <taxon>Candidatus Tayloriibacteriota</taxon>
    </lineage>
</organism>
<feature type="region of interest" description="Disordered" evidence="6">
    <location>
        <begin position="52"/>
        <end position="85"/>
    </location>
</feature>
<comment type="subunit">
    <text evidence="5">Part of the 50S ribosomal subunit.</text>
</comment>
<evidence type="ECO:0000313" key="7">
    <source>
        <dbReference type="EMBL" id="OHA42471.1"/>
    </source>
</evidence>
<dbReference type="GO" id="GO:0005840">
    <property type="term" value="C:ribosome"/>
    <property type="evidence" value="ECO:0007669"/>
    <property type="project" value="UniProtKB-KW"/>
</dbReference>
<comment type="function">
    <text evidence="5">Forms part of the polypeptide exit tunnel.</text>
</comment>
<dbReference type="Gene3D" id="3.40.1370.10">
    <property type="match status" value="1"/>
</dbReference>
<dbReference type="InterPro" id="IPR002136">
    <property type="entry name" value="Ribosomal_uL4"/>
</dbReference>
<sequence>MEEKLYNQEGKEVGKLELPEYVFNLPWNADLVHQVSVSMMANIRMPLAHAKTRGEVRGGGKKPWRQKGTGRARHGSSRSPIWVGGGVTHGPRNDKIYAKKINKKMKSKALYTVLSKKYKNGEIIFVDNINLPMGKTKEALSVIKGLGSIPGYELVAKKRSNALCITVPKEELVSGVKRAFSNIGKSQVITLDNLNALHALTYKYLVLSSAKNIKDFFNTGKEKNSKELSKS</sequence>
<name>A0A1G2P4H8_9BACT</name>
<keyword evidence="5" id="KW-0694">RNA-binding</keyword>
<proteinExistence type="inferred from homology"/>
<evidence type="ECO:0000313" key="8">
    <source>
        <dbReference type="Proteomes" id="UP000177269"/>
    </source>
</evidence>
<gene>
    <name evidence="5" type="primary">rplD</name>
    <name evidence="7" type="ORF">A3G52_04655</name>
</gene>
<dbReference type="EMBL" id="MHSK01000011">
    <property type="protein sequence ID" value="OHA42471.1"/>
    <property type="molecule type" value="Genomic_DNA"/>
</dbReference>
<evidence type="ECO:0000256" key="4">
    <source>
        <dbReference type="ARBA" id="ARBA00035244"/>
    </source>
</evidence>
<reference evidence="7 8" key="1">
    <citation type="journal article" date="2016" name="Nat. Commun.">
        <title>Thousands of microbial genomes shed light on interconnected biogeochemical processes in an aquifer system.</title>
        <authorList>
            <person name="Anantharaman K."/>
            <person name="Brown C.T."/>
            <person name="Hug L.A."/>
            <person name="Sharon I."/>
            <person name="Castelle C.J."/>
            <person name="Probst A.J."/>
            <person name="Thomas B.C."/>
            <person name="Singh A."/>
            <person name="Wilkins M.J."/>
            <person name="Karaoz U."/>
            <person name="Brodie E.L."/>
            <person name="Williams K.H."/>
            <person name="Hubbard S.S."/>
            <person name="Banfield J.F."/>
        </authorList>
    </citation>
    <scope>NUCLEOTIDE SEQUENCE [LARGE SCALE GENOMIC DNA]</scope>
</reference>
<dbReference type="NCBIfam" id="TIGR03953">
    <property type="entry name" value="rplD_bact"/>
    <property type="match status" value="1"/>
</dbReference>
<accession>A0A1G2P4H8</accession>
<keyword evidence="2 5" id="KW-0689">Ribosomal protein</keyword>
<comment type="function">
    <text evidence="5">One of the primary rRNA binding proteins, this protein initially binds near the 5'-end of the 23S rRNA. It is important during the early stages of 50S assembly. It makes multiple contacts with different domains of the 23S rRNA in the assembled 50S subunit and ribosome.</text>
</comment>